<dbReference type="InterPro" id="IPR016181">
    <property type="entry name" value="Acyl_CoA_acyltransferase"/>
</dbReference>
<organism evidence="1 2">
    <name type="scientific">Devosia geojensis</name>
    <dbReference type="NCBI Taxonomy" id="443610"/>
    <lineage>
        <taxon>Bacteria</taxon>
        <taxon>Pseudomonadati</taxon>
        <taxon>Pseudomonadota</taxon>
        <taxon>Alphaproteobacteria</taxon>
        <taxon>Hyphomicrobiales</taxon>
        <taxon>Devosiaceae</taxon>
        <taxon>Devosia</taxon>
    </lineage>
</organism>
<dbReference type="SUPFAM" id="SSF55729">
    <property type="entry name" value="Acyl-CoA N-acyltransferases (Nat)"/>
    <property type="match status" value="1"/>
</dbReference>
<protein>
    <submittedName>
        <fullName evidence="1">Uncharacterized protein</fullName>
    </submittedName>
</protein>
<sequence>MSGRGGVRSMRPEDVPEVGRLFNRVFRDRDAPSSADFDAYFAELCFGSPAFRPEAGSIVHLREDGAVDGAIGVVPMQVRAGEDLLTGRLMSIYMTDPDAPGRGGAELVLTIRPRHQDFCFCDSANAVSADHYKAIGGLVLPVQSLAWHRTFRPVRAGIERVGGRLPAWARRAGGVAAGTADAVLRSIRTSLRQKETNGGVEAVDVEAFAQIAPLFLDRFAVAPAWSKDELAWLISMAARNTLHGPLQLHLVRDEWWKVAGAFACHAQKGGIAQVLNVLARPKGEEMVVTTMLAHLDAAGCAGASGMTQPFLMDALCRQPHTSFRHRGYVCLSTRHGHIRDAAMRGDIYLGGLMGESWSRLMADFR</sequence>
<evidence type="ECO:0000313" key="1">
    <source>
        <dbReference type="EMBL" id="KKB07037.1"/>
    </source>
</evidence>
<reference evidence="1 2" key="1">
    <citation type="submission" date="2015-03" db="EMBL/GenBank/DDBJ databases">
        <authorList>
            <person name="Hassan Y.I."/>
            <person name="Lepp D."/>
            <person name="Li X.-Z."/>
            <person name="Zhou T."/>
        </authorList>
    </citation>
    <scope>NUCLEOTIDE SEQUENCE [LARGE SCALE GENOMIC DNA]</scope>
    <source>
        <strain evidence="1 2">BD-c194</strain>
    </source>
</reference>
<name>A0A0F5FFT8_9HYPH</name>
<proteinExistence type="predicted"/>
<dbReference type="Proteomes" id="UP000033632">
    <property type="component" value="Unassembled WGS sequence"/>
</dbReference>
<gene>
    <name evidence="1" type="ORF">VE25_19495</name>
</gene>
<dbReference type="OrthoDB" id="3658990at2"/>
<keyword evidence="2" id="KW-1185">Reference proteome</keyword>
<comment type="caution">
    <text evidence="1">The sequence shown here is derived from an EMBL/GenBank/DDBJ whole genome shotgun (WGS) entry which is preliminary data.</text>
</comment>
<dbReference type="PATRIC" id="fig|443610.3.peg.2217"/>
<evidence type="ECO:0000313" key="2">
    <source>
        <dbReference type="Proteomes" id="UP000033632"/>
    </source>
</evidence>
<dbReference type="AlphaFoldDB" id="A0A0F5FFT8"/>
<dbReference type="EMBL" id="JZEX01000179">
    <property type="protein sequence ID" value="KKB07037.1"/>
    <property type="molecule type" value="Genomic_DNA"/>
</dbReference>
<dbReference type="RefSeq" id="WP_046110342.1">
    <property type="nucleotide sequence ID" value="NZ_JZEX01000179.1"/>
</dbReference>
<accession>A0A0F5FFT8</accession>
<dbReference type="Gene3D" id="3.40.630.30">
    <property type="match status" value="1"/>
</dbReference>